<accession>A0A4P9YBN3</accession>
<feature type="domain" description="Wbp11/ELF5/Saf1 N-terminal" evidence="2">
    <location>
        <begin position="26"/>
        <end position="99"/>
    </location>
</feature>
<dbReference type="Pfam" id="PF09429">
    <property type="entry name" value="Wbp11"/>
    <property type="match status" value="1"/>
</dbReference>
<feature type="non-terminal residue" evidence="3">
    <location>
        <position position="166"/>
    </location>
</feature>
<dbReference type="AlphaFoldDB" id="A0A4P9YBN3"/>
<evidence type="ECO:0000259" key="2">
    <source>
        <dbReference type="Pfam" id="PF09429"/>
    </source>
</evidence>
<dbReference type="Proteomes" id="UP000281549">
    <property type="component" value="Unassembled WGS sequence"/>
</dbReference>
<proteinExistence type="predicted"/>
<evidence type="ECO:0000313" key="3">
    <source>
        <dbReference type="EMBL" id="RKP16364.1"/>
    </source>
</evidence>
<dbReference type="GO" id="GO:0006396">
    <property type="term" value="P:RNA processing"/>
    <property type="evidence" value="ECO:0007669"/>
    <property type="project" value="InterPro"/>
</dbReference>
<protein>
    <recommendedName>
        <fullName evidence="2">Wbp11/ELF5/Saf1 N-terminal domain-containing protein</fullName>
    </recommendedName>
</protein>
<sequence>MSPLPSLWTVNPNFEKIQMAKKELGEVEKYRKSQKNRERSKQKLEKSFKKPSGPSYLSKDPSRLIRQIQKLQVLEFEGRLDPSGRMKKKTLMDKFNQVRASRAASGLPPIEMPEFDYERLMTEIKRENKAIQRGEKVDDGLDEYLDDELPPLPLGIPPPHELISYL</sequence>
<evidence type="ECO:0000313" key="4">
    <source>
        <dbReference type="Proteomes" id="UP000281549"/>
    </source>
</evidence>
<evidence type="ECO:0000256" key="1">
    <source>
        <dbReference type="SAM" id="MobiDB-lite"/>
    </source>
</evidence>
<dbReference type="InterPro" id="IPR019007">
    <property type="entry name" value="Wbp11/ELF5/Saf1_N"/>
</dbReference>
<name>A0A4P9YBN3_ROZAC</name>
<gene>
    <name evidence="3" type="ORF">ROZALSC1DRAFT_25366</name>
</gene>
<dbReference type="EMBL" id="ML006630">
    <property type="protein sequence ID" value="RKP16364.1"/>
    <property type="molecule type" value="Genomic_DNA"/>
</dbReference>
<reference evidence="4" key="1">
    <citation type="journal article" date="2018" name="Nat. Microbiol.">
        <title>Leveraging single-cell genomics to expand the fungal tree of life.</title>
        <authorList>
            <person name="Ahrendt S.R."/>
            <person name="Quandt C.A."/>
            <person name="Ciobanu D."/>
            <person name="Clum A."/>
            <person name="Salamov A."/>
            <person name="Andreopoulos B."/>
            <person name="Cheng J.F."/>
            <person name="Woyke T."/>
            <person name="Pelin A."/>
            <person name="Henrissat B."/>
            <person name="Reynolds N.K."/>
            <person name="Benny G.L."/>
            <person name="Smith M.E."/>
            <person name="James T.Y."/>
            <person name="Grigoriev I.V."/>
        </authorList>
    </citation>
    <scope>NUCLEOTIDE SEQUENCE [LARGE SCALE GENOMIC DNA]</scope>
    <source>
        <strain evidence="4">CSF55</strain>
    </source>
</reference>
<feature type="compositionally biased region" description="Basic and acidic residues" evidence="1">
    <location>
        <begin position="28"/>
        <end position="48"/>
    </location>
</feature>
<feature type="region of interest" description="Disordered" evidence="1">
    <location>
        <begin position="28"/>
        <end position="61"/>
    </location>
</feature>
<organism evidence="3 4">
    <name type="scientific">Rozella allomycis (strain CSF55)</name>
    <dbReference type="NCBI Taxonomy" id="988480"/>
    <lineage>
        <taxon>Eukaryota</taxon>
        <taxon>Fungi</taxon>
        <taxon>Fungi incertae sedis</taxon>
        <taxon>Cryptomycota</taxon>
        <taxon>Cryptomycota incertae sedis</taxon>
        <taxon>Rozella</taxon>
    </lineage>
</organism>